<dbReference type="EMBL" id="JH795866">
    <property type="protein sequence ID" value="EJU00602.1"/>
    <property type="molecule type" value="Genomic_DNA"/>
</dbReference>
<dbReference type="OMA" id="LFWESHD"/>
<gene>
    <name evidence="8" type="ORF">DACRYDRAFT_80829</name>
</gene>
<dbReference type="GeneID" id="63691538"/>
<evidence type="ECO:0000256" key="3">
    <source>
        <dbReference type="ARBA" id="ARBA00023002"/>
    </source>
</evidence>
<evidence type="ECO:0000313" key="9">
    <source>
        <dbReference type="Proteomes" id="UP000030653"/>
    </source>
</evidence>
<protein>
    <recommendedName>
        <fullName evidence="2">peptide-methionine (S)-S-oxide reductase</fullName>
        <ecNumber evidence="2">1.8.4.11</ecNumber>
    </recommendedName>
    <alternativeName>
        <fullName evidence="4">Peptide-methionine (S)-S-oxide reductase</fullName>
    </alternativeName>
</protein>
<evidence type="ECO:0000256" key="5">
    <source>
        <dbReference type="ARBA" id="ARBA00047806"/>
    </source>
</evidence>
<dbReference type="EC" id="1.8.4.11" evidence="2"/>
<evidence type="ECO:0000259" key="7">
    <source>
        <dbReference type="Pfam" id="PF01625"/>
    </source>
</evidence>
<dbReference type="AlphaFoldDB" id="M5G438"/>
<evidence type="ECO:0000256" key="2">
    <source>
        <dbReference type="ARBA" id="ARBA00012502"/>
    </source>
</evidence>
<dbReference type="GO" id="GO:0034599">
    <property type="term" value="P:cellular response to oxidative stress"/>
    <property type="evidence" value="ECO:0007669"/>
    <property type="project" value="UniProtKB-ARBA"/>
</dbReference>
<comment type="catalytic activity">
    <reaction evidence="5">
        <text>L-methionyl-[protein] + [thioredoxin]-disulfide + H2O = L-methionyl-(S)-S-oxide-[protein] + [thioredoxin]-dithiol</text>
        <dbReference type="Rhea" id="RHEA:14217"/>
        <dbReference type="Rhea" id="RHEA-COMP:10698"/>
        <dbReference type="Rhea" id="RHEA-COMP:10700"/>
        <dbReference type="Rhea" id="RHEA-COMP:12313"/>
        <dbReference type="Rhea" id="RHEA-COMP:12315"/>
        <dbReference type="ChEBI" id="CHEBI:15377"/>
        <dbReference type="ChEBI" id="CHEBI:16044"/>
        <dbReference type="ChEBI" id="CHEBI:29950"/>
        <dbReference type="ChEBI" id="CHEBI:44120"/>
        <dbReference type="ChEBI" id="CHEBI:50058"/>
        <dbReference type="EC" id="1.8.4.11"/>
    </reaction>
</comment>
<dbReference type="RefSeq" id="XP_040627499.1">
    <property type="nucleotide sequence ID" value="XM_040776476.1"/>
</dbReference>
<dbReference type="SUPFAM" id="SSF55068">
    <property type="entry name" value="Peptide methionine sulfoxide reductase"/>
    <property type="match status" value="1"/>
</dbReference>
<dbReference type="OrthoDB" id="77405at2759"/>
<dbReference type="HOGENOM" id="CLU_031040_10_2_1"/>
<dbReference type="HAMAP" id="MF_01401">
    <property type="entry name" value="MsrA"/>
    <property type="match status" value="1"/>
</dbReference>
<feature type="domain" description="Peptide methionine sulphoxide reductase MsrA" evidence="7">
    <location>
        <begin position="33"/>
        <end position="190"/>
    </location>
</feature>
<evidence type="ECO:0000313" key="8">
    <source>
        <dbReference type="EMBL" id="EJU00602.1"/>
    </source>
</evidence>
<keyword evidence="3" id="KW-0560">Oxidoreductase</keyword>
<comment type="similarity">
    <text evidence="1">Belongs to the MsrA Met sulfoxide reductase family.</text>
</comment>
<dbReference type="Proteomes" id="UP000030653">
    <property type="component" value="Unassembled WGS sequence"/>
</dbReference>
<dbReference type="GO" id="GO:0008113">
    <property type="term" value="F:peptide-methionine (S)-S-oxide reductase activity"/>
    <property type="evidence" value="ECO:0007669"/>
    <property type="project" value="UniProtKB-EC"/>
</dbReference>
<name>M5G438_DACPD</name>
<comment type="catalytic activity">
    <reaction evidence="6">
        <text>[thioredoxin]-disulfide + L-methionine + H2O = L-methionine (S)-S-oxide + [thioredoxin]-dithiol</text>
        <dbReference type="Rhea" id="RHEA:19993"/>
        <dbReference type="Rhea" id="RHEA-COMP:10698"/>
        <dbReference type="Rhea" id="RHEA-COMP:10700"/>
        <dbReference type="ChEBI" id="CHEBI:15377"/>
        <dbReference type="ChEBI" id="CHEBI:29950"/>
        <dbReference type="ChEBI" id="CHEBI:50058"/>
        <dbReference type="ChEBI" id="CHEBI:57844"/>
        <dbReference type="ChEBI" id="CHEBI:58772"/>
        <dbReference type="EC" id="1.8.4.11"/>
    </reaction>
</comment>
<dbReference type="Pfam" id="PF01625">
    <property type="entry name" value="PMSR"/>
    <property type="match status" value="1"/>
</dbReference>
<dbReference type="InterPro" id="IPR036509">
    <property type="entry name" value="Met_Sox_Rdtase_MsrA_sf"/>
</dbReference>
<dbReference type="Gene3D" id="3.30.1060.10">
    <property type="entry name" value="Peptide methionine sulphoxide reductase MsrA"/>
    <property type="match status" value="1"/>
</dbReference>
<dbReference type="InterPro" id="IPR002569">
    <property type="entry name" value="Met_Sox_Rdtase_MsrA_dom"/>
</dbReference>
<dbReference type="STRING" id="1858805.M5G438"/>
<evidence type="ECO:0000256" key="6">
    <source>
        <dbReference type="ARBA" id="ARBA00048782"/>
    </source>
</evidence>
<accession>M5G438</accession>
<dbReference type="FunFam" id="3.30.1060.10:FF:000006">
    <property type="entry name" value="Peptide methionine sulfoxide reductase"/>
    <property type="match status" value="1"/>
</dbReference>
<evidence type="ECO:0000256" key="4">
    <source>
        <dbReference type="ARBA" id="ARBA00030643"/>
    </source>
</evidence>
<dbReference type="PANTHER" id="PTHR43774">
    <property type="entry name" value="PEPTIDE METHIONINE SULFOXIDE REDUCTASE"/>
    <property type="match status" value="1"/>
</dbReference>
<dbReference type="NCBIfam" id="TIGR00401">
    <property type="entry name" value="msrA"/>
    <property type="match status" value="1"/>
</dbReference>
<dbReference type="PANTHER" id="PTHR43774:SF1">
    <property type="entry name" value="PEPTIDE METHIONINE SULFOXIDE REDUCTASE MSRA 2"/>
    <property type="match status" value="1"/>
</dbReference>
<proteinExistence type="inferred from homology"/>
<sequence>MPHVQPPLLAPTVASTIAAQSQLTHEPSGKTETALFASGCFWGTEHIFRQYYDGRGLVDARVGFTGGDVKDPGYRRVCQGDTGHAEACKVEFDPGLVSFAELVEFFYRSHDPTTLNRQGGDMGTQYRSAIFYTTPSQKSTAEEVTRQVQEKHFSPKGKEIVTQIVEAGQWWDAEEYHQLYLEKNPNGYQCSTHRIWF</sequence>
<keyword evidence="9" id="KW-1185">Reference proteome</keyword>
<organism evidence="8 9">
    <name type="scientific">Dacryopinax primogenitus (strain DJM 731)</name>
    <name type="common">Brown rot fungus</name>
    <dbReference type="NCBI Taxonomy" id="1858805"/>
    <lineage>
        <taxon>Eukaryota</taxon>
        <taxon>Fungi</taxon>
        <taxon>Dikarya</taxon>
        <taxon>Basidiomycota</taxon>
        <taxon>Agaricomycotina</taxon>
        <taxon>Dacrymycetes</taxon>
        <taxon>Dacrymycetales</taxon>
        <taxon>Dacrymycetaceae</taxon>
        <taxon>Dacryopinax</taxon>
    </lineage>
</organism>
<evidence type="ECO:0000256" key="1">
    <source>
        <dbReference type="ARBA" id="ARBA00005591"/>
    </source>
</evidence>
<reference evidence="8 9" key="1">
    <citation type="journal article" date="2012" name="Science">
        <title>The Paleozoic origin of enzymatic lignin decomposition reconstructed from 31 fungal genomes.</title>
        <authorList>
            <person name="Floudas D."/>
            <person name="Binder M."/>
            <person name="Riley R."/>
            <person name="Barry K."/>
            <person name="Blanchette R.A."/>
            <person name="Henrissat B."/>
            <person name="Martinez A.T."/>
            <person name="Otillar R."/>
            <person name="Spatafora J.W."/>
            <person name="Yadav J.S."/>
            <person name="Aerts A."/>
            <person name="Benoit I."/>
            <person name="Boyd A."/>
            <person name="Carlson A."/>
            <person name="Copeland A."/>
            <person name="Coutinho P.M."/>
            <person name="de Vries R.P."/>
            <person name="Ferreira P."/>
            <person name="Findley K."/>
            <person name="Foster B."/>
            <person name="Gaskell J."/>
            <person name="Glotzer D."/>
            <person name="Gorecki P."/>
            <person name="Heitman J."/>
            <person name="Hesse C."/>
            <person name="Hori C."/>
            <person name="Igarashi K."/>
            <person name="Jurgens J.A."/>
            <person name="Kallen N."/>
            <person name="Kersten P."/>
            <person name="Kohler A."/>
            <person name="Kuees U."/>
            <person name="Kumar T.K.A."/>
            <person name="Kuo A."/>
            <person name="LaButti K."/>
            <person name="Larrondo L.F."/>
            <person name="Lindquist E."/>
            <person name="Ling A."/>
            <person name="Lombard V."/>
            <person name="Lucas S."/>
            <person name="Lundell T."/>
            <person name="Martin R."/>
            <person name="McLaughlin D.J."/>
            <person name="Morgenstern I."/>
            <person name="Morin E."/>
            <person name="Murat C."/>
            <person name="Nagy L.G."/>
            <person name="Nolan M."/>
            <person name="Ohm R.A."/>
            <person name="Patyshakuliyeva A."/>
            <person name="Rokas A."/>
            <person name="Ruiz-Duenas F.J."/>
            <person name="Sabat G."/>
            <person name="Salamov A."/>
            <person name="Samejima M."/>
            <person name="Schmutz J."/>
            <person name="Slot J.C."/>
            <person name="St John F."/>
            <person name="Stenlid J."/>
            <person name="Sun H."/>
            <person name="Sun S."/>
            <person name="Syed K."/>
            <person name="Tsang A."/>
            <person name="Wiebenga A."/>
            <person name="Young D."/>
            <person name="Pisabarro A."/>
            <person name="Eastwood D.C."/>
            <person name="Martin F."/>
            <person name="Cullen D."/>
            <person name="Grigoriev I.V."/>
            <person name="Hibbett D.S."/>
        </authorList>
    </citation>
    <scope>NUCLEOTIDE SEQUENCE [LARGE SCALE GENOMIC DNA]</scope>
    <source>
        <strain evidence="8 9">DJM-731 SS1</strain>
    </source>
</reference>